<evidence type="ECO:0000313" key="1">
    <source>
        <dbReference type="EMBL" id="ORE23489.1"/>
    </source>
</evidence>
<sequence>MNKDGHVCGRDHPSFQVHGTSESIGGGFRTTVFCHRESAVLLTLMDNINEQDSITEQLVNEQTGYVAIAKDDMLHYHHQEAPLLHQPSNAFTSQKCSPSSFCEFVK</sequence>
<dbReference type="AlphaFoldDB" id="A0A1X0SH03"/>
<proteinExistence type="predicted"/>
<gene>
    <name evidence="1" type="ORF">BCV71DRAFT_259389</name>
</gene>
<reference evidence="1 2" key="1">
    <citation type="journal article" date="2016" name="Proc. Natl. Acad. Sci. U.S.A.">
        <title>Lipid metabolic changes in an early divergent fungus govern the establishment of a mutualistic symbiosis with endobacteria.</title>
        <authorList>
            <person name="Lastovetsky O.A."/>
            <person name="Gaspar M.L."/>
            <person name="Mondo S.J."/>
            <person name="LaButti K.M."/>
            <person name="Sandor L."/>
            <person name="Grigoriev I.V."/>
            <person name="Henry S.A."/>
            <person name="Pawlowska T.E."/>
        </authorList>
    </citation>
    <scope>NUCLEOTIDE SEQUENCE [LARGE SCALE GENOMIC DNA]</scope>
    <source>
        <strain evidence="1 2">ATCC 11559</strain>
    </source>
</reference>
<organism evidence="1 2">
    <name type="scientific">Rhizopus microsporus</name>
    <dbReference type="NCBI Taxonomy" id="58291"/>
    <lineage>
        <taxon>Eukaryota</taxon>
        <taxon>Fungi</taxon>
        <taxon>Fungi incertae sedis</taxon>
        <taxon>Mucoromycota</taxon>
        <taxon>Mucoromycotina</taxon>
        <taxon>Mucoromycetes</taxon>
        <taxon>Mucorales</taxon>
        <taxon>Mucorineae</taxon>
        <taxon>Rhizopodaceae</taxon>
        <taxon>Rhizopus</taxon>
    </lineage>
</organism>
<name>A0A1X0SH03_RHIZD</name>
<dbReference type="Proteomes" id="UP000242381">
    <property type="component" value="Unassembled WGS sequence"/>
</dbReference>
<evidence type="ECO:0000313" key="2">
    <source>
        <dbReference type="Proteomes" id="UP000242381"/>
    </source>
</evidence>
<protein>
    <submittedName>
        <fullName evidence="1">Uncharacterized protein</fullName>
    </submittedName>
</protein>
<dbReference type="EMBL" id="KV921258">
    <property type="protein sequence ID" value="ORE23489.1"/>
    <property type="molecule type" value="Genomic_DNA"/>
</dbReference>
<accession>A0A1X0SH03</accession>